<evidence type="ECO:0000313" key="2">
    <source>
        <dbReference type="Proteomes" id="UP000541558"/>
    </source>
</evidence>
<accession>A0A8H5B3K6</accession>
<comment type="caution">
    <text evidence="1">The sequence shown here is derived from an EMBL/GenBank/DDBJ whole genome shotgun (WGS) entry which is preliminary data.</text>
</comment>
<dbReference type="PANTHER" id="PTHR14187:SF5">
    <property type="entry name" value="HEAT SHOCK 70 KDA PROTEIN 12A"/>
    <property type="match status" value="1"/>
</dbReference>
<sequence>MSNFVYRGLQRRLVIAFDLGTTFSGVSYSILDPGETPEIKGVTRFPAHEQVNSGSKIPTVIYYDQNAKVQAVGAEAMQKEKVDQAKKEGWSKVEWFKLHIRPKNSSGKEDESIAKIPPLPDSGLLSVVDITSDFFQYLFECTRTYIEESHANGTDVWASVENEIDFVISHPNGWGGYQQSQLREALEHAGLVSPHEADRVSFITEGEASLHFALRNGLPEATMEKGEGIIIVDGGGGTIDVSAYRKPKFSDTFEEIAPSECHFLGSVFVSMHAREFLDNRLKESDYHDELDHIVSCFDKTTKVWFSDDKKTQYVRFGSTRDNDADFDIRFGQLKLEGSDVASFFEPSVNCIVEAVKDICKDSPYPISHVVLVGGFSASEWLYKKLESAVQSLSLEILRPQSHPNKAVSDGAVSSYLNGIVTARIARFSYGVLRNIEYIPDDPQHAKRSESVLYRPSGRKMVPDAFEVMLAKGTKVSDETEVSIKMWKEVTDETKSKLEAVPFTLYCYRGGKKSGRAKPPRFYDEDSVGFTKLCSVQADLSKLPLEPIPKGNGVEGTFYRVKYSVVLLFNSAELKAHIRWEENNTEQRTPASVIFFDDS</sequence>
<dbReference type="EMBL" id="JAACJK010000220">
    <property type="protein sequence ID" value="KAF5315661.1"/>
    <property type="molecule type" value="Genomic_DNA"/>
</dbReference>
<gene>
    <name evidence="1" type="ORF">D9611_004917</name>
</gene>
<dbReference type="PANTHER" id="PTHR14187">
    <property type="entry name" value="ALPHA KINASE/ELONGATION FACTOR 2 KINASE"/>
    <property type="match status" value="1"/>
</dbReference>
<dbReference type="CDD" id="cd10170">
    <property type="entry name" value="ASKHA_NBD_HSP70"/>
    <property type="match status" value="1"/>
</dbReference>
<reference evidence="1 2" key="1">
    <citation type="journal article" date="2020" name="ISME J.">
        <title>Uncovering the hidden diversity of litter-decomposition mechanisms in mushroom-forming fungi.</title>
        <authorList>
            <person name="Floudas D."/>
            <person name="Bentzer J."/>
            <person name="Ahren D."/>
            <person name="Johansson T."/>
            <person name="Persson P."/>
            <person name="Tunlid A."/>
        </authorList>
    </citation>
    <scope>NUCLEOTIDE SEQUENCE [LARGE SCALE GENOMIC DNA]</scope>
    <source>
        <strain evidence="1 2">CBS 175.51</strain>
    </source>
</reference>
<dbReference type="Gene3D" id="3.30.420.40">
    <property type="match status" value="2"/>
</dbReference>
<dbReference type="Gene3D" id="3.90.640.10">
    <property type="entry name" value="Actin, Chain A, domain 4"/>
    <property type="match status" value="1"/>
</dbReference>
<dbReference type="Proteomes" id="UP000541558">
    <property type="component" value="Unassembled WGS sequence"/>
</dbReference>
<dbReference type="InterPro" id="IPR043129">
    <property type="entry name" value="ATPase_NBD"/>
</dbReference>
<dbReference type="OrthoDB" id="2963168at2759"/>
<protein>
    <submittedName>
        <fullName evidence="1">Uncharacterized protein</fullName>
    </submittedName>
</protein>
<organism evidence="1 2">
    <name type="scientific">Ephemerocybe angulata</name>
    <dbReference type="NCBI Taxonomy" id="980116"/>
    <lineage>
        <taxon>Eukaryota</taxon>
        <taxon>Fungi</taxon>
        <taxon>Dikarya</taxon>
        <taxon>Basidiomycota</taxon>
        <taxon>Agaricomycotina</taxon>
        <taxon>Agaricomycetes</taxon>
        <taxon>Agaricomycetidae</taxon>
        <taxon>Agaricales</taxon>
        <taxon>Agaricineae</taxon>
        <taxon>Psathyrellaceae</taxon>
        <taxon>Ephemerocybe</taxon>
    </lineage>
</organism>
<keyword evidence="2" id="KW-1185">Reference proteome</keyword>
<dbReference type="AlphaFoldDB" id="A0A8H5B3K6"/>
<dbReference type="SUPFAM" id="SSF53067">
    <property type="entry name" value="Actin-like ATPase domain"/>
    <property type="match status" value="2"/>
</dbReference>
<proteinExistence type="predicted"/>
<evidence type="ECO:0000313" key="1">
    <source>
        <dbReference type="EMBL" id="KAF5315661.1"/>
    </source>
</evidence>
<name>A0A8H5B3K6_9AGAR</name>